<name>C0D1P9_9FIRM</name>
<evidence type="ECO:0000313" key="2">
    <source>
        <dbReference type="EMBL" id="EEG54748.1"/>
    </source>
</evidence>
<dbReference type="EMBL" id="ACCJ01000232">
    <property type="protein sequence ID" value="EEG54748.1"/>
    <property type="molecule type" value="Genomic_DNA"/>
</dbReference>
<feature type="compositionally biased region" description="Acidic residues" evidence="1">
    <location>
        <begin position="52"/>
        <end position="64"/>
    </location>
</feature>
<protein>
    <submittedName>
        <fullName evidence="2">Uncharacterized protein</fullName>
    </submittedName>
</protein>
<keyword evidence="3" id="KW-1185">Reference proteome</keyword>
<accession>C0D1P9</accession>
<dbReference type="HOGENOM" id="CLU_2854768_0_0_9"/>
<comment type="caution">
    <text evidence="2">The sequence shown here is derived from an EMBL/GenBank/DDBJ whole genome shotgun (WGS) entry which is preliminary data.</text>
</comment>
<organism evidence="2 3">
    <name type="scientific">[Clostridium] asparagiforme DSM 15981</name>
    <dbReference type="NCBI Taxonomy" id="518636"/>
    <lineage>
        <taxon>Bacteria</taxon>
        <taxon>Bacillati</taxon>
        <taxon>Bacillota</taxon>
        <taxon>Clostridia</taxon>
        <taxon>Lachnospirales</taxon>
        <taxon>Lachnospiraceae</taxon>
        <taxon>Enterocloster</taxon>
    </lineage>
</organism>
<proteinExistence type="predicted"/>
<gene>
    <name evidence="2" type="ORF">CLOSTASPAR_03188</name>
</gene>
<evidence type="ECO:0000313" key="3">
    <source>
        <dbReference type="Proteomes" id="UP000004756"/>
    </source>
</evidence>
<feature type="compositionally biased region" description="Low complexity" evidence="1">
    <location>
        <begin position="39"/>
        <end position="49"/>
    </location>
</feature>
<reference evidence="2 3" key="1">
    <citation type="submission" date="2009-01" db="EMBL/GenBank/DDBJ databases">
        <authorList>
            <person name="Fulton L."/>
            <person name="Clifton S."/>
            <person name="Fulton B."/>
            <person name="Xu J."/>
            <person name="Minx P."/>
            <person name="Pepin K.H."/>
            <person name="Johnson M."/>
            <person name="Bhonagiri V."/>
            <person name="Nash W.E."/>
            <person name="Mardis E.R."/>
            <person name="Wilson R.K."/>
        </authorList>
    </citation>
    <scope>NUCLEOTIDE SEQUENCE [LARGE SCALE GENOMIC DNA]</scope>
    <source>
        <strain evidence="2 3">DSM 15981</strain>
    </source>
</reference>
<sequence length="64" mass="7088">SQPGLERPAGQSRPQAGQTARHPQAGPEARPAERPQPRPVQTRPVQPRPAEVEEDEEIEVFDLD</sequence>
<dbReference type="Proteomes" id="UP000004756">
    <property type="component" value="Unassembled WGS sequence"/>
</dbReference>
<feature type="region of interest" description="Disordered" evidence="1">
    <location>
        <begin position="1"/>
        <end position="64"/>
    </location>
</feature>
<feature type="non-terminal residue" evidence="2">
    <location>
        <position position="1"/>
    </location>
</feature>
<dbReference type="AlphaFoldDB" id="C0D1P9"/>
<reference evidence="2 3" key="2">
    <citation type="submission" date="2009-02" db="EMBL/GenBank/DDBJ databases">
        <title>Draft genome sequence of Clostridium asparagiforme (DSM 15981).</title>
        <authorList>
            <person name="Sudarsanam P."/>
            <person name="Ley R."/>
            <person name="Guruge J."/>
            <person name="Turnbaugh P.J."/>
            <person name="Mahowald M."/>
            <person name="Liep D."/>
            <person name="Gordon J."/>
        </authorList>
    </citation>
    <scope>NUCLEOTIDE SEQUENCE [LARGE SCALE GENOMIC DNA]</scope>
    <source>
        <strain evidence="2 3">DSM 15981</strain>
    </source>
</reference>
<evidence type="ECO:0000256" key="1">
    <source>
        <dbReference type="SAM" id="MobiDB-lite"/>
    </source>
</evidence>
<dbReference type="RefSeq" id="WP_007712356.1">
    <property type="nucleotide sequence ID" value="NZ_GG657592.1"/>
</dbReference>